<dbReference type="OrthoDB" id="4770405at2"/>
<dbReference type="SUPFAM" id="SSF52540">
    <property type="entry name" value="P-loop containing nucleoside triphosphate hydrolases"/>
    <property type="match status" value="1"/>
</dbReference>
<dbReference type="InterPro" id="IPR027417">
    <property type="entry name" value="P-loop_NTPase"/>
</dbReference>
<gene>
    <name evidence="3" type="ORF">DesfrDRAFT_0193</name>
</gene>
<dbReference type="STRING" id="596151.DesfrDRAFT_0193"/>
<keyword evidence="4" id="KW-1185">Reference proteome</keyword>
<organism evidence="3 4">
    <name type="scientific">Solidesulfovibrio fructosivorans JJ]</name>
    <dbReference type="NCBI Taxonomy" id="596151"/>
    <lineage>
        <taxon>Bacteria</taxon>
        <taxon>Pseudomonadati</taxon>
        <taxon>Thermodesulfobacteriota</taxon>
        <taxon>Desulfovibrionia</taxon>
        <taxon>Desulfovibrionales</taxon>
        <taxon>Desulfovibrionaceae</taxon>
        <taxon>Solidesulfovibrio</taxon>
    </lineage>
</organism>
<accession>E1JRE4</accession>
<evidence type="ECO:0000256" key="1">
    <source>
        <dbReference type="ARBA" id="ARBA00022737"/>
    </source>
</evidence>
<dbReference type="InterPro" id="IPR003593">
    <property type="entry name" value="AAA+_ATPase"/>
</dbReference>
<reference evidence="3 4" key="1">
    <citation type="submission" date="2010-08" db="EMBL/GenBank/DDBJ databases">
        <title>The draft genome of Desulfovibrio fructosovorans JJ.</title>
        <authorList>
            <consortium name="US DOE Joint Genome Institute (JGI-PGF)"/>
            <person name="Lucas S."/>
            <person name="Copeland A."/>
            <person name="Lapidus A."/>
            <person name="Cheng J.-F."/>
            <person name="Bruce D."/>
            <person name="Goodwin L."/>
            <person name="Pitluck S."/>
            <person name="Land M.L."/>
            <person name="Hauser L."/>
            <person name="Chang Y.-J."/>
            <person name="Jeffries C."/>
            <person name="Wall J.D."/>
            <person name="Stahl D.A."/>
            <person name="Arkin A.P."/>
            <person name="Dehal P."/>
            <person name="Stolyar S.M."/>
            <person name="Hazen T.C."/>
            <person name="Woyke T.J."/>
        </authorList>
    </citation>
    <scope>NUCLEOTIDE SEQUENCE [LARGE SCALE GENOMIC DNA]</scope>
    <source>
        <strain evidence="3 4">JJ</strain>
    </source>
</reference>
<comment type="caution">
    <text evidence="3">The sequence shown here is derived from an EMBL/GenBank/DDBJ whole genome shotgun (WGS) entry which is preliminary data.</text>
</comment>
<dbReference type="RefSeq" id="WP_005990224.1">
    <property type="nucleotide sequence ID" value="NZ_AECZ01000001.1"/>
</dbReference>
<feature type="domain" description="AAA+ ATPase" evidence="2">
    <location>
        <begin position="285"/>
        <end position="459"/>
    </location>
</feature>
<name>E1JRE4_SOLFR</name>
<evidence type="ECO:0000313" key="3">
    <source>
        <dbReference type="EMBL" id="EFL53145.1"/>
    </source>
</evidence>
<dbReference type="SMART" id="SM00382">
    <property type="entry name" value="AAA"/>
    <property type="match status" value="1"/>
</dbReference>
<dbReference type="EMBL" id="AECZ01000001">
    <property type="protein sequence ID" value="EFL53145.1"/>
    <property type="molecule type" value="Genomic_DNA"/>
</dbReference>
<sequence length="2196" mass="245626">MADITVDKVRASRDGHQFHEAWLARRALGLLLPRDELCGIAVEGLTPEDQTGTSTATVEIADATFYFGAAPTFRDSTRVEIAQFKYSIARQGTKFLASDAAKTLQKFAKSESKFLSKPAQQKVANKISYTIYTNRPIGSELTEALSALAKGDLPSKKNSRAQYHQLLSIIPLNGDHLKKFAAKVFLVGQGGDLQTIEKGNARIIADWSASNDAKARARLGDLRQLVRDKAGHKGQQNNVITNIDVLAALDIAEEIDLLPTPDVFVEPGPIVEREQIQTFIDNMEESDLWIIHAAGGVGKTVFAQSVASRLIATDEVVIFDCFGGGAYRSPLDMRHRPERGLMHIVNDLACRGLCDPILPGSSDPAEVARRSIQRFSQAIATIRRTRPKARLVLIIDAVDNAAMEARDKQQVSFPQMLLESLSQPSHSIDGLVCVATARSQRRDLAIGRSQCKDFELRAFSADESQSFIKQRRPEATSAQIEAIHHRSNGNPRVIANLIEPDRPLAEIDTVSTNIDVNDLIRQRLEGAIRLADDKGCDRDEISGFLCALSVLPPPVPVAEIAAAFGITTSEVESFAADLAPLLEHTRHGLIFRDEPTETLIRESYGQQLTLLNDVVSRLSKAQSSSVYAARSLPSLLFAMGETEKLRSLAFDTRFPPELDSDIAKRAIRLNRLRTAVGAAAKDRDFSASVDLLVELASMVIVDERGEDYLLEQPDLVVGLGDPEALRRLFEARSGWPGTRHARLATAYVADGDTAEAYGYAKKADDWHQWQHNQDEKVHRTNKFDHGDYASIAFYLFSKERGNHVAGYIAQWKPFYGYCIACRLFEYCLATESFGNLPNFAKTLNEVLSLPKAPPALVVAALNFFPGFVSRTRTKALLKKLAATLKSNEEFSEEFAGSSHKNSYRKALIRCAIRMANLNMVKEMDRTFAVAVPQRYRMWSLHGDLDVEKLVSFALSVASRCASESRVADLFDCLPKEFWALVKDASRPSTDEAQRALLDERLKELRTPHNETPPEIQERLENSGLSSSELSHAADRISYGVMPLLALVKLLTTMIAAAKPIQAKAATLAFFEAWQASQAGTTRNRVYIPQEQLRFVDALYTGCASEIFMALDLLTPCAAQKLASCLQSASTLAPETIIYFVRLLAGRLNCHKQAGKMAVLAVKHIERDRDIQCRSRLFASLSRALLQANRSESTDLFKRGLQELDAIGSGDYEFAHELLQFAITLRGGHLQPNLALRLAKICEINVYDSDKWHWPLTAKAFARAVGAPYLAQIARWHDRDIVKLSLTLPSALTYMVKEGALRPIHAVSLLWLVSPEPLWSWGWNDLLNALAEQNTTESMLHEVLDQYEHSFPGRSANRYLCELREVLESDPALAATISERITLLEQRNTKSRIVEKDSHSPPPPPRDRKLIRKQEKERQANVAKALAKLDPIDTASFESFAEELKACSGWNFDKSQAFKKVRARVAYADRAKHLETIVAARNLSLSEKNDLLQAIKDEWTEDSPTQLSCLSACGLPLVKEHAEELLGKTWGTVTDISKLSEVTSTPIDQLAIVLVESATTRQLDASAMTWLSIATIISKRAEAEIPLNALERLLDSGAARLVDEIGDGAWRDELNPGTDSDEIAAGLIWFCLGSPKAKERWRAAHAVRSAARFGQWSVIERMFGFFDETDAGAFQDRALPFFKYNAQLWFLIAIARIAMDFPDDIAARFRPKMETIAFQDAFPHVGIRQAACEALRHCAAGKCGADTQKLLSRIAKANVSMFPLAKTREKAVREFPWERPKDIPRPEPTFYFDYDFEKYNIDALARVFGLPKWRIKDLCRDWIRIWAPEVTSMNDFSGKPRPYSRHGYYRPTEESYQSHGAYLAWHALAVVSGRLLSERPVTDESFLDDPWKNWLAEYSITRDDGHWISDGTDGYPLVALNDLRASSSSDTKREQPINDKQFLTSLAGLEDSTPEGIIVQAWWSSPDNVNCGIMSSLVDPAHAKLAALAIITSPHFHMYLPFHEFDDDESPRFRSDGMEPCDPWITHTEQSEALDAQDPFGASSALSIYRPARNIIARFKLVATKPWSHKWMEKGGSTVFRYNGWGGWQGYGDSENRQEGKALYCDRRFLSKLLTQLDKNLIILIKLRVYHEPNRHDKDSSQKSEFIHSFMAAVLDKHLNVQIIEPTTKQLKAVSKLNQYDIYKFSKRFLTIAMLES</sequence>
<dbReference type="Pfam" id="PF24883">
    <property type="entry name" value="NPHP3_N"/>
    <property type="match status" value="1"/>
</dbReference>
<proteinExistence type="predicted"/>
<dbReference type="Proteomes" id="UP000006250">
    <property type="component" value="Unassembled WGS sequence"/>
</dbReference>
<dbReference type="CDD" id="cd01983">
    <property type="entry name" value="SIMIBI"/>
    <property type="match status" value="1"/>
</dbReference>
<evidence type="ECO:0000259" key="2">
    <source>
        <dbReference type="SMART" id="SM00382"/>
    </source>
</evidence>
<keyword evidence="1" id="KW-0677">Repeat</keyword>
<dbReference type="InterPro" id="IPR056884">
    <property type="entry name" value="NPHP3-like_N"/>
</dbReference>
<evidence type="ECO:0000313" key="4">
    <source>
        <dbReference type="Proteomes" id="UP000006250"/>
    </source>
</evidence>
<dbReference type="eggNOG" id="COG1474">
    <property type="taxonomic scope" value="Bacteria"/>
</dbReference>
<protein>
    <submittedName>
        <fullName evidence="3">AAA ATPase</fullName>
    </submittedName>
</protein>